<comment type="caution">
    <text evidence="12">The sequence shown here is derived from an EMBL/GenBank/DDBJ whole genome shotgun (WGS) entry which is preliminary data.</text>
</comment>
<keyword evidence="4 9" id="KW-0479">Metal-binding</keyword>
<keyword evidence="13" id="KW-1185">Reference proteome</keyword>
<evidence type="ECO:0000256" key="5">
    <source>
        <dbReference type="ARBA" id="ARBA00022764"/>
    </source>
</evidence>
<dbReference type="GO" id="GO:0020037">
    <property type="term" value="F:heme binding"/>
    <property type="evidence" value="ECO:0007669"/>
    <property type="project" value="InterPro"/>
</dbReference>
<feature type="binding site" description="axial binding residue" evidence="9">
    <location>
        <position position="94"/>
    </location>
    <ligand>
        <name>heme c</name>
        <dbReference type="ChEBI" id="CHEBI:61717"/>
        <label>1</label>
    </ligand>
    <ligandPart>
        <name>Fe</name>
        <dbReference type="ChEBI" id="CHEBI:18248"/>
    </ligandPart>
</feature>
<evidence type="ECO:0000256" key="7">
    <source>
        <dbReference type="ARBA" id="ARBA00023004"/>
    </source>
</evidence>
<dbReference type="PIRSF" id="PIRSF000005">
    <property type="entry name" value="Cytochrome_c4"/>
    <property type="match status" value="1"/>
</dbReference>
<keyword evidence="7 9" id="KW-0408">Iron</keyword>
<comment type="subcellular location">
    <subcellularLocation>
        <location evidence="1">Periplasm</location>
    </subcellularLocation>
</comment>
<feature type="binding site" description="covalent" evidence="8">
    <location>
        <position position="54"/>
    </location>
    <ligand>
        <name>heme c</name>
        <dbReference type="ChEBI" id="CHEBI:61717"/>
        <label>1</label>
    </ligand>
</feature>
<feature type="signal peptide" evidence="10">
    <location>
        <begin position="1"/>
        <end position="26"/>
    </location>
</feature>
<feature type="binding site" description="covalent" evidence="8">
    <location>
        <position position="51"/>
    </location>
    <ligand>
        <name>heme c</name>
        <dbReference type="ChEBI" id="CHEBI:61717"/>
        <label>1</label>
    </ligand>
</feature>
<dbReference type="PROSITE" id="PS51007">
    <property type="entry name" value="CYTC"/>
    <property type="match status" value="1"/>
</dbReference>
<dbReference type="OrthoDB" id="9773456at2"/>
<dbReference type="SUPFAM" id="SSF46626">
    <property type="entry name" value="Cytochrome c"/>
    <property type="match status" value="2"/>
</dbReference>
<organism evidence="12 13">
    <name type="scientific">Panacagrimonas perspica</name>
    <dbReference type="NCBI Taxonomy" id="381431"/>
    <lineage>
        <taxon>Bacteria</taxon>
        <taxon>Pseudomonadati</taxon>
        <taxon>Pseudomonadota</taxon>
        <taxon>Gammaproteobacteria</taxon>
        <taxon>Nevskiales</taxon>
        <taxon>Nevskiaceae</taxon>
        <taxon>Panacagrimonas</taxon>
    </lineage>
</organism>
<comment type="PTM">
    <text evidence="8">Binds 2 heme c groups covalently per subunit.</text>
</comment>
<feature type="chain" id="PRO_5020728430" evidence="10">
    <location>
        <begin position="27"/>
        <end position="218"/>
    </location>
</feature>
<evidence type="ECO:0000256" key="1">
    <source>
        <dbReference type="ARBA" id="ARBA00004418"/>
    </source>
</evidence>
<dbReference type="InterPro" id="IPR024167">
    <property type="entry name" value="Cytochrome_c4-like"/>
</dbReference>
<evidence type="ECO:0000256" key="6">
    <source>
        <dbReference type="ARBA" id="ARBA00022982"/>
    </source>
</evidence>
<dbReference type="Pfam" id="PF00034">
    <property type="entry name" value="Cytochrom_C"/>
    <property type="match status" value="2"/>
</dbReference>
<reference evidence="12 13" key="1">
    <citation type="submission" date="2019-03" db="EMBL/GenBank/DDBJ databases">
        <title>Genomic Encyclopedia of Type Strains, Phase IV (KMG-IV): sequencing the most valuable type-strain genomes for metagenomic binning, comparative biology and taxonomic classification.</title>
        <authorList>
            <person name="Goeker M."/>
        </authorList>
    </citation>
    <scope>NUCLEOTIDE SEQUENCE [LARGE SCALE GENOMIC DNA]</scope>
    <source>
        <strain evidence="12 13">DSM 26377</strain>
    </source>
</reference>
<dbReference type="RefSeq" id="WP_133882896.1">
    <property type="nucleotide sequence ID" value="NZ_MWIN01000007.1"/>
</dbReference>
<dbReference type="InterPro" id="IPR009056">
    <property type="entry name" value="Cyt_c-like_dom"/>
</dbReference>
<dbReference type="Proteomes" id="UP000295341">
    <property type="component" value="Unassembled WGS sequence"/>
</dbReference>
<feature type="binding site" description="axial binding residue" evidence="9">
    <location>
        <position position="195"/>
    </location>
    <ligand>
        <name>heme c</name>
        <dbReference type="ChEBI" id="CHEBI:61717"/>
        <label>2</label>
    </ligand>
    <ligandPart>
        <name>Fe</name>
        <dbReference type="ChEBI" id="CHEBI:18248"/>
    </ligandPart>
</feature>
<keyword evidence="2" id="KW-0813">Transport</keyword>
<dbReference type="EMBL" id="SOBT01000010">
    <property type="protein sequence ID" value="TDU26721.1"/>
    <property type="molecule type" value="Genomic_DNA"/>
</dbReference>
<keyword evidence="6" id="KW-0249">Electron transport</keyword>
<dbReference type="GO" id="GO:0042597">
    <property type="term" value="C:periplasmic space"/>
    <property type="evidence" value="ECO:0007669"/>
    <property type="project" value="UniProtKB-SubCell"/>
</dbReference>
<evidence type="ECO:0000313" key="12">
    <source>
        <dbReference type="EMBL" id="TDU26721.1"/>
    </source>
</evidence>
<evidence type="ECO:0000313" key="13">
    <source>
        <dbReference type="Proteomes" id="UP000295341"/>
    </source>
</evidence>
<feature type="domain" description="Cytochrome c" evidence="11">
    <location>
        <begin position="27"/>
        <end position="218"/>
    </location>
</feature>
<evidence type="ECO:0000256" key="8">
    <source>
        <dbReference type="PIRSR" id="PIRSR000005-1"/>
    </source>
</evidence>
<dbReference type="GO" id="GO:0005506">
    <property type="term" value="F:iron ion binding"/>
    <property type="evidence" value="ECO:0007669"/>
    <property type="project" value="InterPro"/>
</dbReference>
<dbReference type="PANTHER" id="PTHR33751">
    <property type="entry name" value="CBB3-TYPE CYTOCHROME C OXIDASE SUBUNIT FIXP"/>
    <property type="match status" value="1"/>
</dbReference>
<dbReference type="AlphaFoldDB" id="A0A4R7P0X7"/>
<evidence type="ECO:0000256" key="2">
    <source>
        <dbReference type="ARBA" id="ARBA00022448"/>
    </source>
</evidence>
<dbReference type="InterPro" id="IPR050597">
    <property type="entry name" value="Cytochrome_c_Oxidase_Subunit"/>
</dbReference>
<evidence type="ECO:0000259" key="11">
    <source>
        <dbReference type="PROSITE" id="PS51007"/>
    </source>
</evidence>
<dbReference type="InterPro" id="IPR036909">
    <property type="entry name" value="Cyt_c-like_dom_sf"/>
</dbReference>
<feature type="binding site" description="covalent" evidence="8">
    <location>
        <position position="150"/>
    </location>
    <ligand>
        <name>heme c</name>
        <dbReference type="ChEBI" id="CHEBI:61717"/>
        <label>2</label>
    </ligand>
</feature>
<feature type="binding site" description="covalent" evidence="8">
    <location>
        <position position="147"/>
    </location>
    <ligand>
        <name>heme c</name>
        <dbReference type="ChEBI" id="CHEBI:61717"/>
        <label>2</label>
    </ligand>
</feature>
<dbReference type="Gene3D" id="1.10.760.10">
    <property type="entry name" value="Cytochrome c-like domain"/>
    <property type="match status" value="2"/>
</dbReference>
<dbReference type="PANTHER" id="PTHR33751:SF9">
    <property type="entry name" value="CYTOCHROME C4"/>
    <property type="match status" value="1"/>
</dbReference>
<dbReference type="GO" id="GO:0009055">
    <property type="term" value="F:electron transfer activity"/>
    <property type="evidence" value="ECO:0007669"/>
    <property type="project" value="InterPro"/>
</dbReference>
<evidence type="ECO:0000256" key="10">
    <source>
        <dbReference type="SAM" id="SignalP"/>
    </source>
</evidence>
<keyword evidence="10" id="KW-0732">Signal</keyword>
<evidence type="ECO:0000256" key="9">
    <source>
        <dbReference type="PIRSR" id="PIRSR000005-2"/>
    </source>
</evidence>
<gene>
    <name evidence="12" type="ORF">DFR24_3751</name>
</gene>
<accession>A0A4R7P0X7</accession>
<evidence type="ECO:0000256" key="3">
    <source>
        <dbReference type="ARBA" id="ARBA00022617"/>
    </source>
</evidence>
<feature type="binding site" description="axial binding residue" evidence="9">
    <location>
        <position position="151"/>
    </location>
    <ligand>
        <name>heme c</name>
        <dbReference type="ChEBI" id="CHEBI:61717"/>
        <label>2</label>
    </ligand>
    <ligandPart>
        <name>Fe</name>
        <dbReference type="ChEBI" id="CHEBI:18248"/>
    </ligandPart>
</feature>
<protein>
    <submittedName>
        <fullName evidence="12">Cytochrome c553</fullName>
    </submittedName>
</protein>
<keyword evidence="3 8" id="KW-0349">Heme</keyword>
<proteinExistence type="predicted"/>
<feature type="binding site" description="axial binding residue" evidence="9">
    <location>
        <position position="55"/>
    </location>
    <ligand>
        <name>heme c</name>
        <dbReference type="ChEBI" id="CHEBI:61717"/>
        <label>1</label>
    </ligand>
    <ligandPart>
        <name>Fe</name>
        <dbReference type="ChEBI" id="CHEBI:18248"/>
    </ligandPart>
</feature>
<evidence type="ECO:0000256" key="4">
    <source>
        <dbReference type="ARBA" id="ARBA00022723"/>
    </source>
</evidence>
<sequence>MSIVVRGLIRGLVGACAFGLSASVFAADAAPAASAFTKGDAKAGETKAAVCAACHGPGGKSAMPAWPKLAGQGAPYLYAQLKHFKDGSRNNPIMAGQVAALSDQDMQDLAVFFAAQEMSPGVASKDAIPVAEKLYRAGNAERGIPACSSCHGPKGSGNPAASYPRIGGQHADYTAAQLNAYRKGERKAGANGLIMAEVAGKLTDAEIAALASYVNGLQ</sequence>
<name>A0A4R7P0X7_9GAMM</name>
<keyword evidence="5" id="KW-0574">Periplasm</keyword>